<dbReference type="Proteomes" id="UP000030585">
    <property type="component" value="Unassembled WGS sequence"/>
</dbReference>
<gene>
    <name evidence="2" type="ORF">NY98_13145</name>
</gene>
<comment type="caution">
    <text evidence="2">The sequence shown here is derived from an EMBL/GenBank/DDBJ whole genome shotgun (WGS) entry which is preliminary data.</text>
</comment>
<name>A0AB34Q7Z6_XANCI</name>
<evidence type="ECO:0000259" key="1">
    <source>
        <dbReference type="PROSITE" id="PS50995"/>
    </source>
</evidence>
<dbReference type="PROSITE" id="PS50995">
    <property type="entry name" value="HTH_MARR_2"/>
    <property type="match status" value="1"/>
</dbReference>
<dbReference type="Pfam" id="PF12802">
    <property type="entry name" value="MarR_2"/>
    <property type="match status" value="1"/>
</dbReference>
<dbReference type="KEGG" id="xfu:XFF4834R_chr00990"/>
<dbReference type="EMBL" id="JSEY02000053">
    <property type="protein sequence ID" value="KGU52233.1"/>
    <property type="molecule type" value="Genomic_DNA"/>
</dbReference>
<evidence type="ECO:0000313" key="2">
    <source>
        <dbReference type="EMBL" id="KGU52233.1"/>
    </source>
</evidence>
<dbReference type="GO" id="GO:0003700">
    <property type="term" value="F:DNA-binding transcription factor activity"/>
    <property type="evidence" value="ECO:0007669"/>
    <property type="project" value="InterPro"/>
</dbReference>
<dbReference type="SMART" id="SM00347">
    <property type="entry name" value="HTH_MARR"/>
    <property type="match status" value="1"/>
</dbReference>
<feature type="domain" description="HTH marR-type" evidence="1">
    <location>
        <begin position="6"/>
        <end position="143"/>
    </location>
</feature>
<protein>
    <submittedName>
        <fullName evidence="2">MarR family transcriptional regulator</fullName>
    </submittedName>
</protein>
<dbReference type="PANTHER" id="PTHR33164">
    <property type="entry name" value="TRANSCRIPTIONAL REGULATOR, MARR FAMILY"/>
    <property type="match status" value="1"/>
</dbReference>
<dbReference type="RefSeq" id="WP_022557845.1">
    <property type="nucleotide sequence ID" value="NC_022541.1"/>
</dbReference>
<accession>A0AB34Q7Z6</accession>
<dbReference type="AlphaFoldDB" id="A0AB34Q7Z6"/>
<dbReference type="PANTHER" id="PTHR33164:SF43">
    <property type="entry name" value="HTH-TYPE TRANSCRIPTIONAL REPRESSOR YETL"/>
    <property type="match status" value="1"/>
</dbReference>
<dbReference type="InterPro" id="IPR036388">
    <property type="entry name" value="WH-like_DNA-bd_sf"/>
</dbReference>
<dbReference type="GO" id="GO:0006950">
    <property type="term" value="P:response to stress"/>
    <property type="evidence" value="ECO:0007669"/>
    <property type="project" value="TreeGrafter"/>
</dbReference>
<dbReference type="InterPro" id="IPR039422">
    <property type="entry name" value="MarR/SlyA-like"/>
</dbReference>
<sequence length="164" mass="17656">MQNQNQNQHVRELALAVFAANGRLVSAGNELVAHLGLTSAWWQVLAALRYAQTPLPAASIARNMGLTRQAVQRIVDVLAEHGLVDFQPNPQHLRAKLVVLTRAGIKAVNGAENAVAPVDQAIADRIGIDRIRDAVRTLEEMSAVISEYLGDAPSAIGSIVKLQE</sequence>
<dbReference type="InterPro" id="IPR036390">
    <property type="entry name" value="WH_DNA-bd_sf"/>
</dbReference>
<dbReference type="SUPFAM" id="SSF46785">
    <property type="entry name" value="Winged helix' DNA-binding domain"/>
    <property type="match status" value="1"/>
</dbReference>
<dbReference type="InterPro" id="IPR000835">
    <property type="entry name" value="HTH_MarR-typ"/>
</dbReference>
<organism evidence="2 3">
    <name type="scientific">Xanthomonas citri pv. fuscans</name>
    <dbReference type="NCBI Taxonomy" id="366649"/>
    <lineage>
        <taxon>Bacteria</taxon>
        <taxon>Pseudomonadati</taxon>
        <taxon>Pseudomonadota</taxon>
        <taxon>Gammaproteobacteria</taxon>
        <taxon>Lysobacterales</taxon>
        <taxon>Lysobacteraceae</taxon>
        <taxon>Xanthomonas</taxon>
    </lineage>
</organism>
<proteinExistence type="predicted"/>
<dbReference type="Gene3D" id="1.10.10.10">
    <property type="entry name" value="Winged helix-like DNA-binding domain superfamily/Winged helix DNA-binding domain"/>
    <property type="match status" value="1"/>
</dbReference>
<evidence type="ECO:0000313" key="3">
    <source>
        <dbReference type="Proteomes" id="UP000030585"/>
    </source>
</evidence>
<reference evidence="3" key="1">
    <citation type="submission" date="2015-04" db="EMBL/GenBank/DDBJ databases">
        <title>Genome sequencing of pathogens of bean.</title>
        <authorList>
            <person name="Harrison J."/>
            <person name="Aritua V."/>
            <person name="Sapp M."/>
            <person name="Smith J."/>
            <person name="Studholme D.J."/>
        </authorList>
    </citation>
    <scope>NUCLEOTIDE SEQUENCE [LARGE SCALE GENOMIC DNA]</scope>
    <source>
        <strain evidence="3">NCPPB 1058</strain>
    </source>
</reference>